<proteinExistence type="predicted"/>
<evidence type="ECO:0000313" key="2">
    <source>
        <dbReference type="EMBL" id="EDY67079.1"/>
    </source>
</evidence>
<dbReference type="AlphaFoldDB" id="B5HJR8"/>
<protein>
    <submittedName>
        <fullName evidence="2">Uncharacterized protein</fullName>
    </submittedName>
</protein>
<keyword evidence="3" id="KW-1185">Reference proteome</keyword>
<dbReference type="EMBL" id="CM000950">
    <property type="protein sequence ID" value="EDY67079.1"/>
    <property type="molecule type" value="Genomic_DNA"/>
</dbReference>
<feature type="region of interest" description="Disordered" evidence="1">
    <location>
        <begin position="21"/>
        <end position="50"/>
    </location>
</feature>
<evidence type="ECO:0000256" key="1">
    <source>
        <dbReference type="SAM" id="MobiDB-lite"/>
    </source>
</evidence>
<reference evidence="3" key="2">
    <citation type="submission" date="2009-10" db="EMBL/GenBank/DDBJ databases">
        <title>The genome sequence of Streptomyces pristinaespiralis strain ATCC 25486.</title>
        <authorList>
            <consortium name="The Broad Institute Genome Sequencing Platform"/>
            <consortium name="Broad Institute Microbial Sequencing Center"/>
            <person name="Fischbach M."/>
            <person name="Godfrey P."/>
            <person name="Ward D."/>
            <person name="Young S."/>
            <person name="Zeng Q."/>
            <person name="Koehrsen M."/>
            <person name="Alvarado L."/>
            <person name="Berlin A.M."/>
            <person name="Bochicchio J."/>
            <person name="Borenstein D."/>
            <person name="Chapman S.B."/>
            <person name="Chen Z."/>
            <person name="Engels R."/>
            <person name="Freedman E."/>
            <person name="Gellesch M."/>
            <person name="Goldberg J."/>
            <person name="Griggs A."/>
            <person name="Gujja S."/>
            <person name="Heilman E.R."/>
            <person name="Heiman D.I."/>
            <person name="Hepburn T.A."/>
            <person name="Howarth C."/>
            <person name="Jen D."/>
            <person name="Larson L."/>
            <person name="Lewis B."/>
            <person name="Mehta T."/>
            <person name="Park D."/>
            <person name="Pearson M."/>
            <person name="Richards J."/>
            <person name="Roberts A."/>
            <person name="Saif S."/>
            <person name="Shea T.D."/>
            <person name="Shenoy N."/>
            <person name="Sisk P."/>
            <person name="Stolte C."/>
            <person name="Sykes S.N."/>
            <person name="Thomson T."/>
            <person name="Walk T."/>
            <person name="White J."/>
            <person name="Yandava C."/>
            <person name="Straight P."/>
            <person name="Clardy J."/>
            <person name="Hung D."/>
            <person name="Kolter R."/>
            <person name="Mekalanos J."/>
            <person name="Walker S."/>
            <person name="Walsh C.T."/>
            <person name="Wieland-Brown L.C."/>
            <person name="Haas B."/>
            <person name="Nusbaum C."/>
            <person name="Birren B."/>
        </authorList>
    </citation>
    <scope>NUCLEOTIDE SEQUENCE [LARGE SCALE GENOMIC DNA]</scope>
    <source>
        <strain evidence="3">ATCC 25486 / DSM 40338 / CBS 914.69 / JCM 4507 / NBRC 13074 / NRRL 2958 / 5647</strain>
    </source>
</reference>
<dbReference type="HOGENOM" id="CLU_1947666_0_0_11"/>
<dbReference type="Proteomes" id="UP000002805">
    <property type="component" value="Chromosome"/>
</dbReference>
<accession>B5HJR8</accession>
<organism evidence="2 3">
    <name type="scientific">Streptomyces pristinaespiralis (strain ATCC 25486 / DSM 40338 / CBS 914.69 / JCM 4507 / KCC S-0507 / NBRC 13074 / NRRL 2958 / 5647)</name>
    <dbReference type="NCBI Taxonomy" id="457429"/>
    <lineage>
        <taxon>Bacteria</taxon>
        <taxon>Bacillati</taxon>
        <taxon>Actinomycetota</taxon>
        <taxon>Actinomycetes</taxon>
        <taxon>Kitasatosporales</taxon>
        <taxon>Streptomycetaceae</taxon>
        <taxon>Streptomyces</taxon>
    </lineage>
</organism>
<name>B5HJR8_STRE2</name>
<reference evidence="3" key="1">
    <citation type="submission" date="2008-02" db="EMBL/GenBank/DDBJ databases">
        <authorList>
            <consortium name="The Broad Institute Genome Sequencing Platform"/>
            <person name="Fischbach M."/>
            <person name="Ward D."/>
            <person name="Young S."/>
            <person name="Jaffe D."/>
            <person name="Gnerre S."/>
            <person name="Berlin A."/>
            <person name="Heiman D."/>
            <person name="Hepburn T."/>
            <person name="Sykes S."/>
            <person name="Alvarado L."/>
            <person name="Kodira C.D."/>
            <person name="Straight P."/>
            <person name="Clardy J."/>
            <person name="Hung D."/>
            <person name="Kolter R."/>
            <person name="Mekalanos J."/>
            <person name="Walker S."/>
            <person name="Walsh C.T."/>
            <person name="Lander E."/>
            <person name="Galagan J."/>
            <person name="Nusbaum C."/>
            <person name="Birren B."/>
        </authorList>
    </citation>
    <scope>NUCLEOTIDE SEQUENCE [LARGE SCALE GENOMIC DNA]</scope>
    <source>
        <strain evidence="3">ATCC 25486 / DSM 40338 / CBS 914.69 / JCM 4507 / NBRC 13074 / NRRL 2958 / 5647</strain>
    </source>
</reference>
<feature type="compositionally biased region" description="Basic and acidic residues" evidence="1">
    <location>
        <begin position="37"/>
        <end position="50"/>
    </location>
</feature>
<sequence>MESGHHSGTLRWMRVAAMTGSHGAAGQAVPGPSVRTVRGDLSRPSGRRWEPLRRSADGRRAGLRKCSAALRSTPRGAGRTVCTMRTPSRWNMPEALVAVTDSQSCCAVRESHSVMAVRREAMCPPVRVV</sequence>
<gene>
    <name evidence="2" type="ORF">SSDG_05446</name>
</gene>
<evidence type="ECO:0000313" key="3">
    <source>
        <dbReference type="Proteomes" id="UP000002805"/>
    </source>
</evidence>